<dbReference type="GO" id="GO:0006183">
    <property type="term" value="P:GTP biosynthetic process"/>
    <property type="evidence" value="ECO:0007669"/>
    <property type="project" value="TreeGrafter"/>
</dbReference>
<dbReference type="InterPro" id="IPR013785">
    <property type="entry name" value="Aldolase_TIM"/>
</dbReference>
<sequence length="186" mass="20310">MEKKNYKIQEALTFDDVLLVPNYSEVLPRDVDLSTRITRDLKINIPIVSAAMDTVTEYRLAIAIARSGGIERPIKELMTTQNLVTAPQGTTLKEAQQILQKHKIEKLPVIDADNALVGLITYKDIMKVKNFPDAAKDAHGRLLVGAAVGVTSDTLERVSALVDVDVDVITVDTAHGHSLGVLKAVE</sequence>
<evidence type="ECO:0000256" key="3">
    <source>
        <dbReference type="ARBA" id="ARBA00023002"/>
    </source>
</evidence>
<keyword evidence="3" id="KW-0560">Oxidoreductase</keyword>
<keyword evidence="4" id="KW-0129">CBS domain</keyword>
<dbReference type="PANTHER" id="PTHR11911:SF111">
    <property type="entry name" value="INOSINE-5'-MONOPHOSPHATE DEHYDROGENASE"/>
    <property type="match status" value="1"/>
</dbReference>
<evidence type="ECO:0000256" key="2">
    <source>
        <dbReference type="ARBA" id="ARBA00022723"/>
    </source>
</evidence>
<name>A0A7R8ZZM0_9CRUS</name>
<keyword evidence="2" id="KW-0479">Metal-binding</keyword>
<dbReference type="InterPro" id="IPR000644">
    <property type="entry name" value="CBS_dom"/>
</dbReference>
<organism evidence="6">
    <name type="scientific">Cyprideis torosa</name>
    <dbReference type="NCBI Taxonomy" id="163714"/>
    <lineage>
        <taxon>Eukaryota</taxon>
        <taxon>Metazoa</taxon>
        <taxon>Ecdysozoa</taxon>
        <taxon>Arthropoda</taxon>
        <taxon>Crustacea</taxon>
        <taxon>Oligostraca</taxon>
        <taxon>Ostracoda</taxon>
        <taxon>Podocopa</taxon>
        <taxon>Podocopida</taxon>
        <taxon>Cytherocopina</taxon>
        <taxon>Cytheroidea</taxon>
        <taxon>Cytherideidae</taxon>
        <taxon>Cyprideis</taxon>
    </lineage>
</organism>
<dbReference type="PROSITE" id="PS51371">
    <property type="entry name" value="CBS"/>
    <property type="match status" value="1"/>
</dbReference>
<dbReference type="Gene3D" id="3.20.20.70">
    <property type="entry name" value="Aldolase class I"/>
    <property type="match status" value="2"/>
</dbReference>
<evidence type="ECO:0000313" key="6">
    <source>
        <dbReference type="EMBL" id="CAD7237845.1"/>
    </source>
</evidence>
<dbReference type="SMART" id="SM00116">
    <property type="entry name" value="CBS"/>
    <property type="match status" value="1"/>
</dbReference>
<evidence type="ECO:0000256" key="1">
    <source>
        <dbReference type="ARBA" id="ARBA00005502"/>
    </source>
</evidence>
<dbReference type="Pfam" id="PF00478">
    <property type="entry name" value="IMPDH"/>
    <property type="match status" value="1"/>
</dbReference>
<dbReference type="Pfam" id="PF00571">
    <property type="entry name" value="CBS"/>
    <property type="match status" value="1"/>
</dbReference>
<evidence type="ECO:0000256" key="4">
    <source>
        <dbReference type="ARBA" id="ARBA00023122"/>
    </source>
</evidence>
<dbReference type="GO" id="GO:0003938">
    <property type="term" value="F:IMP dehydrogenase activity"/>
    <property type="evidence" value="ECO:0007669"/>
    <property type="project" value="InterPro"/>
</dbReference>
<dbReference type="InterPro" id="IPR001093">
    <property type="entry name" value="IMP_DH_GMPRt"/>
</dbReference>
<proteinExistence type="inferred from homology"/>
<feature type="non-terminal residue" evidence="6">
    <location>
        <position position="186"/>
    </location>
</feature>
<dbReference type="InterPro" id="IPR005990">
    <property type="entry name" value="IMP_DH"/>
</dbReference>
<dbReference type="SUPFAM" id="SSF51412">
    <property type="entry name" value="Inosine monophosphate dehydrogenase (IMPDH)"/>
    <property type="match status" value="1"/>
</dbReference>
<gene>
    <name evidence="6" type="ORF">CTOB1V02_LOCUS15660</name>
</gene>
<comment type="similarity">
    <text evidence="1">Belongs to the IMPDH/GMPR family.</text>
</comment>
<reference evidence="6" key="1">
    <citation type="submission" date="2020-11" db="EMBL/GenBank/DDBJ databases">
        <authorList>
            <person name="Tran Van P."/>
        </authorList>
    </citation>
    <scope>NUCLEOTIDE SEQUENCE</scope>
</reference>
<dbReference type="OrthoDB" id="416622at2759"/>
<dbReference type="PANTHER" id="PTHR11911">
    <property type="entry name" value="INOSINE-5-MONOPHOSPHATE DEHYDROGENASE RELATED"/>
    <property type="match status" value="1"/>
</dbReference>
<evidence type="ECO:0000259" key="5">
    <source>
        <dbReference type="PROSITE" id="PS51371"/>
    </source>
</evidence>
<feature type="domain" description="CBS" evidence="5">
    <location>
        <begin position="78"/>
        <end position="135"/>
    </location>
</feature>
<dbReference type="UniPathway" id="UPA00601">
    <property type="reaction ID" value="UER00295"/>
</dbReference>
<dbReference type="GO" id="GO:0046872">
    <property type="term" value="F:metal ion binding"/>
    <property type="evidence" value="ECO:0007669"/>
    <property type="project" value="UniProtKB-KW"/>
</dbReference>
<dbReference type="SMART" id="SM01240">
    <property type="entry name" value="IMPDH"/>
    <property type="match status" value="1"/>
</dbReference>
<dbReference type="EMBL" id="OB692742">
    <property type="protein sequence ID" value="CAD7237845.1"/>
    <property type="molecule type" value="Genomic_DNA"/>
</dbReference>
<accession>A0A7R8ZZM0</accession>
<protein>
    <recommendedName>
        <fullName evidence="5">CBS domain-containing protein</fullName>
    </recommendedName>
</protein>
<dbReference type="AlphaFoldDB" id="A0A7R8ZZM0"/>